<evidence type="ECO:0000313" key="10">
    <source>
        <dbReference type="RefSeq" id="XP_016973489.1"/>
    </source>
</evidence>
<dbReference type="PANTHER" id="PTHR10361">
    <property type="entry name" value="SODIUM-BILE ACID COTRANSPORTER"/>
    <property type="match status" value="1"/>
</dbReference>
<evidence type="ECO:0000313" key="9">
    <source>
        <dbReference type="Proteomes" id="UP001652680"/>
    </source>
</evidence>
<dbReference type="GO" id="GO:0016020">
    <property type="term" value="C:membrane"/>
    <property type="evidence" value="ECO:0007669"/>
    <property type="project" value="UniProtKB-SubCell"/>
</dbReference>
<evidence type="ECO:0000256" key="4">
    <source>
        <dbReference type="ARBA" id="ARBA00022847"/>
    </source>
</evidence>
<organism evidence="10">
    <name type="scientific">Drosophila rhopaloa</name>
    <name type="common">Fruit fly</name>
    <dbReference type="NCBI Taxonomy" id="1041015"/>
    <lineage>
        <taxon>Eukaryota</taxon>
        <taxon>Metazoa</taxon>
        <taxon>Ecdysozoa</taxon>
        <taxon>Arthropoda</taxon>
        <taxon>Hexapoda</taxon>
        <taxon>Insecta</taxon>
        <taxon>Pterygota</taxon>
        <taxon>Neoptera</taxon>
        <taxon>Endopterygota</taxon>
        <taxon>Diptera</taxon>
        <taxon>Brachycera</taxon>
        <taxon>Muscomorpha</taxon>
        <taxon>Ephydroidea</taxon>
        <taxon>Drosophilidae</taxon>
        <taxon>Drosophila</taxon>
        <taxon>Sophophora</taxon>
    </lineage>
</organism>
<dbReference type="PANTHER" id="PTHR10361:SF28">
    <property type="entry name" value="P3 PROTEIN-RELATED"/>
    <property type="match status" value="1"/>
</dbReference>
<evidence type="ECO:0000256" key="5">
    <source>
        <dbReference type="ARBA" id="ARBA00022989"/>
    </source>
</evidence>
<accession>A0A6P4EAA9</accession>
<feature type="transmembrane region" description="Helical" evidence="7">
    <location>
        <begin position="377"/>
        <end position="396"/>
    </location>
</feature>
<sequence>MSPQRCHVSFSTFLLFVLGLGYAPTFGWMVHFRPATLKLHMERGDKVQLTLENLAPSTLQQPERFHFRLESADKDLASIPGENATIPLSLFNTETRDWTGEILVNALFLGQTKIQVRLYDTQLNKSELPTNWSNDSSLEVKILRPIRVVDHVFIGSIILLMSLLYINFGAALNLDVLRGLITRPTAPCIGFVMQVVGMPLLSYALGVFIFPQAPAMQLGLFFTGISPSGGASNTWSAVLGGNIHLSVLMTTVCNVAAFATMPLWIFTLGQLIFERVGMQVPYQKIATYCGSLIFPLLIGLLIQKRLPRVTRVLVRLLKPISACLIMFIVIFAIITNFYLFYLFSWQIAVAGMALPGLGYIFAWLAAKLLHQNAADALTIAIETGIQNTGIAIFLLTTTLESPEADLTTVVPVSVAVMTPFPLLGIYLYKRCCAPKTIEANAAESERIV</sequence>
<dbReference type="EnsemblMetazoa" id="XM_017118000.2">
    <property type="protein sequence ID" value="XP_016973489.1"/>
    <property type="gene ID" value="LOC108040506"/>
</dbReference>
<evidence type="ECO:0000256" key="1">
    <source>
        <dbReference type="ARBA" id="ARBA00004141"/>
    </source>
</evidence>
<feature type="transmembrane region" description="Helical" evidence="7">
    <location>
        <begin position="408"/>
        <end position="428"/>
    </location>
</feature>
<keyword evidence="4" id="KW-0769">Symport</keyword>
<evidence type="ECO:0000256" key="3">
    <source>
        <dbReference type="ARBA" id="ARBA00022692"/>
    </source>
</evidence>
<feature type="transmembrane region" description="Helical" evidence="7">
    <location>
        <begin position="191"/>
        <end position="210"/>
    </location>
</feature>
<dbReference type="OrthoDB" id="203097at2759"/>
<reference evidence="10" key="2">
    <citation type="submission" date="2025-04" db="UniProtKB">
        <authorList>
            <consortium name="RefSeq"/>
        </authorList>
    </citation>
    <scope>IDENTIFICATION</scope>
</reference>
<keyword evidence="4" id="KW-0813">Transport</keyword>
<dbReference type="InterPro" id="IPR004710">
    <property type="entry name" value="Bilac:Na_transpt"/>
</dbReference>
<proteinExistence type="inferred from homology"/>
<dbReference type="AlphaFoldDB" id="A0A6P4EAA9"/>
<comment type="subcellular location">
    <subcellularLocation>
        <location evidence="1">Membrane</location>
        <topology evidence="1">Multi-pass membrane protein</topology>
    </subcellularLocation>
</comment>
<keyword evidence="5 7" id="KW-1133">Transmembrane helix</keyword>
<feature type="transmembrane region" description="Helical" evidence="7">
    <location>
        <begin position="285"/>
        <end position="302"/>
    </location>
</feature>
<evidence type="ECO:0000256" key="7">
    <source>
        <dbReference type="SAM" id="Phobius"/>
    </source>
</evidence>
<dbReference type="InterPro" id="IPR002657">
    <property type="entry name" value="BilAc:Na_symport/Acr3"/>
</dbReference>
<keyword evidence="3 7" id="KW-0812">Transmembrane</keyword>
<reference evidence="9" key="1">
    <citation type="journal article" date="2021" name="Elife">
        <title>Highly contiguous assemblies of 101 drosophilid genomes.</title>
        <authorList>
            <person name="Kim B.Y."/>
            <person name="Wang J.R."/>
            <person name="Miller D.E."/>
            <person name="Barmina O."/>
            <person name="Delaney E."/>
            <person name="Thompson A."/>
            <person name="Comeault A.A."/>
            <person name="Peede D."/>
            <person name="D'Agostino E.R."/>
            <person name="Pelaez J."/>
            <person name="Aguilar J.M."/>
            <person name="Haji D."/>
            <person name="Matsunaga T."/>
            <person name="Armstrong E.E."/>
            <person name="Zych M."/>
            <person name="Ogawa Y."/>
            <person name="Stamenkovic-Radak M."/>
            <person name="Jelic M."/>
            <person name="Veselinovic M.S."/>
            <person name="Tanaskovic M."/>
            <person name="Eric P."/>
            <person name="Gao J.J."/>
            <person name="Katoh T.K."/>
            <person name="Toda M.J."/>
            <person name="Watabe H."/>
            <person name="Watada M."/>
            <person name="Davis J.S."/>
            <person name="Moyle L.C."/>
            <person name="Manoli G."/>
            <person name="Bertolini E."/>
            <person name="Kostal V."/>
            <person name="Hawley R.S."/>
            <person name="Takahashi A."/>
            <person name="Jones C.D."/>
            <person name="Price D.K."/>
            <person name="Whiteman N."/>
            <person name="Kopp A."/>
            <person name="Matute D.R."/>
            <person name="Petrov D.A."/>
        </authorList>
    </citation>
    <scope>NUCLEOTIDE SEQUENCE [LARGE SCALE GENOMIC DNA]</scope>
</reference>
<dbReference type="OMA" id="AWMAHFR"/>
<feature type="transmembrane region" description="Helical" evidence="7">
    <location>
        <begin position="12"/>
        <end position="32"/>
    </location>
</feature>
<dbReference type="Pfam" id="PF01758">
    <property type="entry name" value="SBF"/>
    <property type="match status" value="1"/>
</dbReference>
<gene>
    <name evidence="10" type="primary">LOC108040506</name>
    <name evidence="8" type="synonym">108040506</name>
</gene>
<dbReference type="GeneID" id="108040506"/>
<feature type="transmembrane region" description="Helical" evidence="7">
    <location>
        <begin position="151"/>
        <end position="171"/>
    </location>
</feature>
<dbReference type="InterPro" id="IPR038770">
    <property type="entry name" value="Na+/solute_symporter_sf"/>
</dbReference>
<feature type="transmembrane region" description="Helical" evidence="7">
    <location>
        <begin position="322"/>
        <end position="341"/>
    </location>
</feature>
<evidence type="ECO:0000256" key="2">
    <source>
        <dbReference type="ARBA" id="ARBA00006528"/>
    </source>
</evidence>
<dbReference type="Gene3D" id="1.20.1530.20">
    <property type="match status" value="1"/>
</dbReference>
<keyword evidence="6 7" id="KW-0472">Membrane</keyword>
<dbReference type="RefSeq" id="XP_016973489.1">
    <property type="nucleotide sequence ID" value="XM_017118000.1"/>
</dbReference>
<feature type="transmembrane region" description="Helical" evidence="7">
    <location>
        <begin position="252"/>
        <end position="273"/>
    </location>
</feature>
<reference evidence="8" key="3">
    <citation type="submission" date="2025-05" db="UniProtKB">
        <authorList>
            <consortium name="EnsemblMetazoa"/>
        </authorList>
    </citation>
    <scope>IDENTIFICATION</scope>
</reference>
<comment type="similarity">
    <text evidence="2">Belongs to the bile acid:sodium symporter (BASS) (TC 2.A.28) family.</text>
</comment>
<dbReference type="GO" id="GO:0015293">
    <property type="term" value="F:symporter activity"/>
    <property type="evidence" value="ECO:0007669"/>
    <property type="project" value="UniProtKB-KW"/>
</dbReference>
<dbReference type="Proteomes" id="UP001652680">
    <property type="component" value="Unassembled WGS sequence"/>
</dbReference>
<evidence type="ECO:0000313" key="8">
    <source>
        <dbReference type="EnsemblMetazoa" id="XP_016973489.1"/>
    </source>
</evidence>
<name>A0A6P4EAA9_DRORH</name>
<feature type="transmembrane region" description="Helical" evidence="7">
    <location>
        <begin position="347"/>
        <end position="365"/>
    </location>
</feature>
<protein>
    <submittedName>
        <fullName evidence="10">P3 protein</fullName>
    </submittedName>
</protein>
<keyword evidence="9" id="KW-1185">Reference proteome</keyword>
<evidence type="ECO:0000256" key="6">
    <source>
        <dbReference type="ARBA" id="ARBA00023136"/>
    </source>
</evidence>